<dbReference type="InterPro" id="IPR011697">
    <property type="entry name" value="Peptidase_C26"/>
</dbReference>
<dbReference type="PANTHER" id="PTHR43235">
    <property type="entry name" value="GLUTAMINE AMIDOTRANSFERASE PB2B2.05-RELATED"/>
    <property type="match status" value="1"/>
</dbReference>
<evidence type="ECO:0000313" key="1">
    <source>
        <dbReference type="EMBL" id="KAF7811290.1"/>
    </source>
</evidence>
<keyword evidence="1" id="KW-0808">Transferase</keyword>
<reference evidence="1" key="1">
    <citation type="submission" date="2020-09" db="EMBL/GenBank/DDBJ databases">
        <title>Genome-Enabled Discovery of Anthraquinone Biosynthesis in Senna tora.</title>
        <authorList>
            <person name="Kang S.-H."/>
            <person name="Pandey R.P."/>
            <person name="Lee C.-M."/>
            <person name="Sim J.-S."/>
            <person name="Jeong J.-T."/>
            <person name="Choi B.-S."/>
            <person name="Jung M."/>
            <person name="Ginzburg D."/>
            <person name="Zhao K."/>
            <person name="Won S.Y."/>
            <person name="Oh T.-J."/>
            <person name="Yu Y."/>
            <person name="Kim N.-H."/>
            <person name="Lee O.R."/>
            <person name="Lee T.-H."/>
            <person name="Bashyal P."/>
            <person name="Kim T.-S."/>
            <person name="Lee W.-H."/>
            <person name="Kawkins C."/>
            <person name="Kim C.-K."/>
            <person name="Kim J.S."/>
            <person name="Ahn B.O."/>
            <person name="Rhee S.Y."/>
            <person name="Sohng J.K."/>
        </authorList>
    </citation>
    <scope>NUCLEOTIDE SEQUENCE</scope>
    <source>
        <tissue evidence="1">Leaf</tissue>
    </source>
</reference>
<sequence length="437" mass="49848">MSSDLSVILPRVLIVSRRSVRKNKFVDFVGEYHLDLIVGYGAVPVIVPRVSGVHMLLDSFEPIHGVLLCEGEDIDPSWYEEDTSGLSQEELEEIRRVHASDTAIDKEKDSIELRLAKLCLERNIPYMGICRGSQVLNVACGGTLYQDIGKELSRKAPESQRVMHINYDDYDGHRHKVKIVENTPLHSWFKDSLEEEERGGEKMEILVNSYHHQGVKKLAQRFVPMAFAPDGLIEGFYDPDAYNPEEGKFIMGLQFHPERMRKQDSEEFDYPGCPFAYQEFVKAVVAFQKKVNSLTCVPKSLRLNKEMENKRKIIVRSFSLAKDLYTAGRGNEMNPSKESELEAGAEFLESNTALSVQQEKRLKQMGATVRNAGSYIERLKLNEEREKMARNVMGKMKAEQLTELLAFYHTMGQICSEVLEKKLHELVNNNSDFSITS</sequence>
<dbReference type="GO" id="GO:0016740">
    <property type="term" value="F:transferase activity"/>
    <property type="evidence" value="ECO:0007669"/>
    <property type="project" value="UniProtKB-KW"/>
</dbReference>
<gene>
    <name evidence="1" type="ORF">G2W53_032266</name>
</gene>
<dbReference type="GO" id="GO:0016811">
    <property type="term" value="F:hydrolase activity, acting on carbon-nitrogen (but not peptide) bonds, in linear amides"/>
    <property type="evidence" value="ECO:0007669"/>
    <property type="project" value="InterPro"/>
</dbReference>
<dbReference type="InterPro" id="IPR029062">
    <property type="entry name" value="Class_I_gatase-like"/>
</dbReference>
<dbReference type="EMBL" id="JAAIUW010000010">
    <property type="protein sequence ID" value="KAF7811290.1"/>
    <property type="molecule type" value="Genomic_DNA"/>
</dbReference>
<accession>A0A834SYK9</accession>
<evidence type="ECO:0000313" key="2">
    <source>
        <dbReference type="Proteomes" id="UP000634136"/>
    </source>
</evidence>
<proteinExistence type="predicted"/>
<keyword evidence="1" id="KW-0315">Glutamine amidotransferase</keyword>
<protein>
    <submittedName>
        <fullName evidence="1">Putative glutamine amidotransferase GAT1_2.1</fullName>
    </submittedName>
</protein>
<dbReference type="PROSITE" id="PS51273">
    <property type="entry name" value="GATASE_TYPE_1"/>
    <property type="match status" value="1"/>
</dbReference>
<dbReference type="PANTHER" id="PTHR43235:SF1">
    <property type="entry name" value="GLUTAMINE AMIDOTRANSFERASE PB2B2.05-RELATED"/>
    <property type="match status" value="1"/>
</dbReference>
<dbReference type="CDD" id="cd01745">
    <property type="entry name" value="GATase1_2"/>
    <property type="match status" value="1"/>
</dbReference>
<comment type="caution">
    <text evidence="1">The sequence shown here is derived from an EMBL/GenBank/DDBJ whole genome shotgun (WGS) entry which is preliminary data.</text>
</comment>
<name>A0A834SYK9_9FABA</name>
<dbReference type="InterPro" id="IPR044668">
    <property type="entry name" value="PuuD-like"/>
</dbReference>
<dbReference type="Gene3D" id="3.40.50.880">
    <property type="match status" value="1"/>
</dbReference>
<dbReference type="SUPFAM" id="SSF52317">
    <property type="entry name" value="Class I glutamine amidotransferase-like"/>
    <property type="match status" value="1"/>
</dbReference>
<dbReference type="AlphaFoldDB" id="A0A834SYK9"/>
<dbReference type="Proteomes" id="UP000634136">
    <property type="component" value="Unassembled WGS sequence"/>
</dbReference>
<dbReference type="Pfam" id="PF07722">
    <property type="entry name" value="Peptidase_C26"/>
    <property type="match status" value="1"/>
</dbReference>
<organism evidence="1 2">
    <name type="scientific">Senna tora</name>
    <dbReference type="NCBI Taxonomy" id="362788"/>
    <lineage>
        <taxon>Eukaryota</taxon>
        <taxon>Viridiplantae</taxon>
        <taxon>Streptophyta</taxon>
        <taxon>Embryophyta</taxon>
        <taxon>Tracheophyta</taxon>
        <taxon>Spermatophyta</taxon>
        <taxon>Magnoliopsida</taxon>
        <taxon>eudicotyledons</taxon>
        <taxon>Gunneridae</taxon>
        <taxon>Pentapetalae</taxon>
        <taxon>rosids</taxon>
        <taxon>fabids</taxon>
        <taxon>Fabales</taxon>
        <taxon>Fabaceae</taxon>
        <taxon>Caesalpinioideae</taxon>
        <taxon>Cassia clade</taxon>
        <taxon>Senna</taxon>
    </lineage>
</organism>
<dbReference type="GO" id="GO:0005829">
    <property type="term" value="C:cytosol"/>
    <property type="evidence" value="ECO:0007669"/>
    <property type="project" value="TreeGrafter"/>
</dbReference>
<keyword evidence="2" id="KW-1185">Reference proteome</keyword>
<dbReference type="OrthoDB" id="1724632at2759"/>